<evidence type="ECO:0000313" key="2">
    <source>
        <dbReference type="Proteomes" id="UP000261212"/>
    </source>
</evidence>
<dbReference type="Proteomes" id="UP000261212">
    <property type="component" value="Unassembled WGS sequence"/>
</dbReference>
<sequence>MTIFDSLEPGQTCIKLNKKLSVHGIDHISVVKSNSDMGYIYSLVDTDNNSVEHFNSSDAVIEQVEGIISNEVNNI</sequence>
<accession>A0A3E3DUL5</accession>
<gene>
    <name evidence="1" type="ORF">DW687_11815</name>
</gene>
<organism evidence="1 2">
    <name type="scientific">Anaerofustis stercorihominis</name>
    <dbReference type="NCBI Taxonomy" id="214853"/>
    <lineage>
        <taxon>Bacteria</taxon>
        <taxon>Bacillati</taxon>
        <taxon>Bacillota</taxon>
        <taxon>Clostridia</taxon>
        <taxon>Eubacteriales</taxon>
        <taxon>Eubacteriaceae</taxon>
        <taxon>Anaerofustis</taxon>
    </lineage>
</organism>
<dbReference type="EMBL" id="QUSM01000009">
    <property type="protein sequence ID" value="RGD72921.1"/>
    <property type="molecule type" value="Genomic_DNA"/>
</dbReference>
<protein>
    <submittedName>
        <fullName evidence="1">Uncharacterized protein</fullName>
    </submittedName>
</protein>
<reference evidence="1 2" key="1">
    <citation type="submission" date="2018-08" db="EMBL/GenBank/DDBJ databases">
        <title>A genome reference for cultivated species of the human gut microbiota.</title>
        <authorList>
            <person name="Zou Y."/>
            <person name="Xue W."/>
            <person name="Luo G."/>
        </authorList>
    </citation>
    <scope>NUCLEOTIDE SEQUENCE [LARGE SCALE GENOMIC DNA]</scope>
    <source>
        <strain evidence="1 2">AM25-6</strain>
    </source>
</reference>
<proteinExistence type="predicted"/>
<evidence type="ECO:0000313" key="1">
    <source>
        <dbReference type="EMBL" id="RGD72921.1"/>
    </source>
</evidence>
<dbReference type="AlphaFoldDB" id="A0A3E3DUL5"/>
<dbReference type="RefSeq" id="WP_117532857.1">
    <property type="nucleotide sequence ID" value="NZ_QUSM01000009.1"/>
</dbReference>
<comment type="caution">
    <text evidence="1">The sequence shown here is derived from an EMBL/GenBank/DDBJ whole genome shotgun (WGS) entry which is preliminary data.</text>
</comment>
<name>A0A3E3DUL5_9FIRM</name>